<dbReference type="InterPro" id="IPR015943">
    <property type="entry name" value="WD40/YVTN_repeat-like_dom_sf"/>
</dbReference>
<dbReference type="InterPro" id="IPR051344">
    <property type="entry name" value="Vgb"/>
</dbReference>
<keyword evidence="4" id="KW-1185">Reference proteome</keyword>
<sequence>MRRLITGLAVVVGALVSAVPTASADPTLDTYTFPIGVKSAEGIAAAPDGTVYVGTDDNSKTPPIAKVDPAQVSAGTAKGVTLIASPPHPDPAVCCVRLFRDMSYSAKSNALFWTRSDGQVGKLDATGMSSITLTGNIEPFGIAAAPDGGAWFSEKGASNVGPAYAGNRIAYVSRALGGPNEQVNLALQGGRTTLDSLRYAAQPKGMTIGVDGKPWFVSSDGGNPGWRIGTTKGAEYEEYRLCPCGSGVTALTDVVAATDGTLWYTNEFNSTVGRFNPASHDYQEFSLVSMDPTLSGGKPFALAAAGDGSVWLAVSGFAKPAANAIVKLVPGVGAPQATVYKIGAAIAPTSIATDTKGNVWFSGSSFGGPGGFGRLGNAFSGDPGPGGGGGGGGGEQSPATPPATNSPPAQTVTLTPVVSARATVSDPRVNGDSISANQICVGPPQDRCSLVYLIQTHEYVTGFPGTHGYMAKAKKLTTIGTLKVTLKGGQKKKVTIKLNRKGRKLRKKMTFKATLTVTQSINGAKPKQILKKNLKFRK</sequence>
<dbReference type="PANTHER" id="PTHR40274">
    <property type="entry name" value="VIRGINIAMYCIN B LYASE"/>
    <property type="match status" value="1"/>
</dbReference>
<evidence type="ECO:0000256" key="1">
    <source>
        <dbReference type="SAM" id="MobiDB-lite"/>
    </source>
</evidence>
<dbReference type="PANTHER" id="PTHR40274:SF3">
    <property type="entry name" value="VIRGINIAMYCIN B LYASE"/>
    <property type="match status" value="1"/>
</dbReference>
<proteinExistence type="predicted"/>
<feature type="chain" id="PRO_5040894267" evidence="2">
    <location>
        <begin position="25"/>
        <end position="538"/>
    </location>
</feature>
<feature type="compositionally biased region" description="Gly residues" evidence="1">
    <location>
        <begin position="383"/>
        <end position="395"/>
    </location>
</feature>
<reference evidence="3" key="1">
    <citation type="submission" date="2022-10" db="EMBL/GenBank/DDBJ databases">
        <title>The WGS of Solirubrobacter ginsenosidimutans DSM 21036.</title>
        <authorList>
            <person name="Jiang Z."/>
        </authorList>
    </citation>
    <scope>NUCLEOTIDE SEQUENCE</scope>
    <source>
        <strain evidence="3">DSM 21036</strain>
    </source>
</reference>
<dbReference type="EMBL" id="JAPDOD010000023">
    <property type="protein sequence ID" value="MDA0163177.1"/>
    <property type="molecule type" value="Genomic_DNA"/>
</dbReference>
<keyword evidence="2" id="KW-0732">Signal</keyword>
<evidence type="ECO:0000313" key="4">
    <source>
        <dbReference type="Proteomes" id="UP001149140"/>
    </source>
</evidence>
<dbReference type="Proteomes" id="UP001149140">
    <property type="component" value="Unassembled WGS sequence"/>
</dbReference>
<dbReference type="AlphaFoldDB" id="A0A9X3MXX9"/>
<comment type="caution">
    <text evidence="3">The sequence shown here is derived from an EMBL/GenBank/DDBJ whole genome shotgun (WGS) entry which is preliminary data.</text>
</comment>
<organism evidence="3 4">
    <name type="scientific">Solirubrobacter ginsenosidimutans</name>
    <dbReference type="NCBI Taxonomy" id="490573"/>
    <lineage>
        <taxon>Bacteria</taxon>
        <taxon>Bacillati</taxon>
        <taxon>Actinomycetota</taxon>
        <taxon>Thermoleophilia</taxon>
        <taxon>Solirubrobacterales</taxon>
        <taxon>Solirubrobacteraceae</taxon>
        <taxon>Solirubrobacter</taxon>
    </lineage>
</organism>
<gene>
    <name evidence="3" type="ORF">OM076_23085</name>
</gene>
<protein>
    <submittedName>
        <fullName evidence="3">Uncharacterized protein</fullName>
    </submittedName>
</protein>
<accession>A0A9X3MXX9</accession>
<dbReference type="Gene3D" id="2.130.10.10">
    <property type="entry name" value="YVTN repeat-like/Quinoprotein amine dehydrogenase"/>
    <property type="match status" value="2"/>
</dbReference>
<evidence type="ECO:0000256" key="2">
    <source>
        <dbReference type="SAM" id="SignalP"/>
    </source>
</evidence>
<dbReference type="RefSeq" id="WP_270042420.1">
    <property type="nucleotide sequence ID" value="NZ_JAPDOD010000023.1"/>
</dbReference>
<evidence type="ECO:0000313" key="3">
    <source>
        <dbReference type="EMBL" id="MDA0163177.1"/>
    </source>
</evidence>
<feature type="region of interest" description="Disordered" evidence="1">
    <location>
        <begin position="372"/>
        <end position="410"/>
    </location>
</feature>
<dbReference type="SUPFAM" id="SSF63829">
    <property type="entry name" value="Calcium-dependent phosphotriesterase"/>
    <property type="match status" value="1"/>
</dbReference>
<feature type="signal peptide" evidence="2">
    <location>
        <begin position="1"/>
        <end position="24"/>
    </location>
</feature>
<name>A0A9X3MXX9_9ACTN</name>